<keyword evidence="1" id="KW-0235">DNA replication</keyword>
<comment type="caution">
    <text evidence="2">The sequence shown here is derived from an EMBL/GenBank/DDBJ whole genome shotgun (WGS) entry which is preliminary data.</text>
</comment>
<keyword evidence="1" id="KW-0238">DNA-binding</keyword>
<keyword evidence="1" id="KW-0548">Nucleotidyltransferase</keyword>
<dbReference type="GO" id="GO:0008622">
    <property type="term" value="C:epsilon DNA polymerase complex"/>
    <property type="evidence" value="ECO:0007669"/>
    <property type="project" value="InterPro"/>
</dbReference>
<comment type="subcellular location">
    <subcellularLocation>
        <location evidence="1">Nucleus</location>
    </subcellularLocation>
</comment>
<keyword evidence="3" id="KW-1185">Reference proteome</keyword>
<dbReference type="GO" id="GO:0051539">
    <property type="term" value="F:4 iron, 4 sulfur cluster binding"/>
    <property type="evidence" value="ECO:0007669"/>
    <property type="project" value="UniProtKB-KW"/>
</dbReference>
<proteinExistence type="inferred from homology"/>
<dbReference type="GO" id="GO:0003887">
    <property type="term" value="F:DNA-directed DNA polymerase activity"/>
    <property type="evidence" value="ECO:0007669"/>
    <property type="project" value="UniProtKB-KW"/>
</dbReference>
<protein>
    <recommendedName>
        <fullName evidence="1">DNA polymerase epsilon catalytic subunit</fullName>
        <ecNumber evidence="1">2.7.7.7</ecNumber>
    </recommendedName>
</protein>
<dbReference type="GO" id="GO:0003677">
    <property type="term" value="F:DNA binding"/>
    <property type="evidence" value="ECO:0007669"/>
    <property type="project" value="UniProtKB-KW"/>
</dbReference>
<name>A0A445DTB6_ARAHY</name>
<dbReference type="GO" id="GO:0045004">
    <property type="term" value="P:DNA replication proofreading"/>
    <property type="evidence" value="ECO:0007669"/>
    <property type="project" value="TreeGrafter"/>
</dbReference>
<keyword evidence="1" id="KW-0239">DNA-directed DNA polymerase</keyword>
<dbReference type="GO" id="GO:0000278">
    <property type="term" value="P:mitotic cell cycle"/>
    <property type="evidence" value="ECO:0007669"/>
    <property type="project" value="TreeGrafter"/>
</dbReference>
<dbReference type="AlphaFoldDB" id="A0A445DTB6"/>
<dbReference type="GO" id="GO:0006272">
    <property type="term" value="P:leading strand elongation"/>
    <property type="evidence" value="ECO:0007669"/>
    <property type="project" value="TreeGrafter"/>
</dbReference>
<keyword evidence="1" id="KW-0411">Iron-sulfur</keyword>
<keyword evidence="1" id="KW-0862">Zinc</keyword>
<dbReference type="STRING" id="3818.A0A445DTB6"/>
<keyword evidence="1" id="KW-0539">Nucleus</keyword>
<dbReference type="PANTHER" id="PTHR10670:SF0">
    <property type="entry name" value="DNA POLYMERASE EPSILON CATALYTIC SUBUNIT A"/>
    <property type="match status" value="1"/>
</dbReference>
<keyword evidence="1" id="KW-0004">4Fe-4S</keyword>
<reference evidence="2 3" key="1">
    <citation type="submission" date="2019-01" db="EMBL/GenBank/DDBJ databases">
        <title>Sequencing of cultivated peanut Arachis hypogaea provides insights into genome evolution and oil improvement.</title>
        <authorList>
            <person name="Chen X."/>
        </authorList>
    </citation>
    <scope>NUCLEOTIDE SEQUENCE [LARGE SCALE GENOMIC DNA]</scope>
    <source>
        <strain evidence="3">cv. Fuhuasheng</strain>
        <tissue evidence="2">Leaves</tissue>
    </source>
</reference>
<comment type="similarity">
    <text evidence="1">Belongs to the DNA polymerase type-B family.</text>
</comment>
<dbReference type="EMBL" id="SDMP01000003">
    <property type="protein sequence ID" value="RYR66387.1"/>
    <property type="molecule type" value="Genomic_DNA"/>
</dbReference>
<dbReference type="Proteomes" id="UP000289738">
    <property type="component" value="Chromosome A03"/>
</dbReference>
<dbReference type="PANTHER" id="PTHR10670">
    <property type="entry name" value="DNA POLYMERASE EPSILON CATALYTIC SUBUNIT A"/>
    <property type="match status" value="1"/>
</dbReference>
<dbReference type="GO" id="GO:0006287">
    <property type="term" value="P:base-excision repair, gap-filling"/>
    <property type="evidence" value="ECO:0007669"/>
    <property type="project" value="TreeGrafter"/>
</dbReference>
<evidence type="ECO:0000313" key="3">
    <source>
        <dbReference type="Proteomes" id="UP000289738"/>
    </source>
</evidence>
<keyword evidence="1" id="KW-0808">Transferase</keyword>
<accession>A0A445DTB6</accession>
<dbReference type="InterPro" id="IPR029703">
    <property type="entry name" value="POL2"/>
</dbReference>
<keyword evidence="1" id="KW-0479">Metal-binding</keyword>
<comment type="catalytic activity">
    <reaction evidence="1">
        <text>DNA(n) + a 2'-deoxyribonucleoside 5'-triphosphate = DNA(n+1) + diphosphate</text>
        <dbReference type="Rhea" id="RHEA:22508"/>
        <dbReference type="Rhea" id="RHEA-COMP:17339"/>
        <dbReference type="Rhea" id="RHEA-COMP:17340"/>
        <dbReference type="ChEBI" id="CHEBI:33019"/>
        <dbReference type="ChEBI" id="CHEBI:61560"/>
        <dbReference type="ChEBI" id="CHEBI:173112"/>
        <dbReference type="EC" id="2.7.7.7"/>
    </reaction>
</comment>
<comment type="function">
    <text evidence="1">DNA polymerase II participates in chromosomal DNA replication.</text>
</comment>
<dbReference type="GO" id="GO:0008310">
    <property type="term" value="F:single-stranded DNA 3'-5' DNA exonuclease activity"/>
    <property type="evidence" value="ECO:0007669"/>
    <property type="project" value="TreeGrafter"/>
</dbReference>
<sequence length="334" mass="37584">MTGKNTIVWLYNSRPNLKSEIRKEKNKIVNVRTNGEVELGLLAVIDGDALKEEGTKIGASIATDGVENEEALEVGAVVGELANMIKAEVADLFADDVVSLGELVCGVLLARDKLLKIYVVRVFQPPLLLLSQHHTSAVCTAVVLARKRTRSSPPMRFTLHVISTILERHVYANLSGLAWRNIHGKDKKQIESDFVDGANVRLSKSFLDLLKVEQQSKLKDHLKKYCQKKSYLIKMAFTELRETGICMRENPFYVDTVRRVLRTALTIISIFSPWFWICSLKHIQNGYHGAYSPIRRIKIKKYLATSNLVSNIFLDGNKLLEKLECNVVLHQGNG</sequence>
<organism evidence="2 3">
    <name type="scientific">Arachis hypogaea</name>
    <name type="common">Peanut</name>
    <dbReference type="NCBI Taxonomy" id="3818"/>
    <lineage>
        <taxon>Eukaryota</taxon>
        <taxon>Viridiplantae</taxon>
        <taxon>Streptophyta</taxon>
        <taxon>Embryophyta</taxon>
        <taxon>Tracheophyta</taxon>
        <taxon>Spermatophyta</taxon>
        <taxon>Magnoliopsida</taxon>
        <taxon>eudicotyledons</taxon>
        <taxon>Gunneridae</taxon>
        <taxon>Pentapetalae</taxon>
        <taxon>rosids</taxon>
        <taxon>fabids</taxon>
        <taxon>Fabales</taxon>
        <taxon>Fabaceae</taxon>
        <taxon>Papilionoideae</taxon>
        <taxon>50 kb inversion clade</taxon>
        <taxon>dalbergioids sensu lato</taxon>
        <taxon>Dalbergieae</taxon>
        <taxon>Pterocarpus clade</taxon>
        <taxon>Arachis</taxon>
    </lineage>
</organism>
<dbReference type="EC" id="2.7.7.7" evidence="1"/>
<evidence type="ECO:0000256" key="1">
    <source>
        <dbReference type="RuleBase" id="RU365029"/>
    </source>
</evidence>
<evidence type="ECO:0000313" key="2">
    <source>
        <dbReference type="EMBL" id="RYR66387.1"/>
    </source>
</evidence>
<gene>
    <name evidence="2" type="ORF">Ahy_A03g012367</name>
</gene>
<dbReference type="GO" id="GO:0006297">
    <property type="term" value="P:nucleotide-excision repair, DNA gap filling"/>
    <property type="evidence" value="ECO:0007669"/>
    <property type="project" value="TreeGrafter"/>
</dbReference>
<comment type="cofactor">
    <cofactor evidence="1">
        <name>[4Fe-4S] cluster</name>
        <dbReference type="ChEBI" id="CHEBI:49883"/>
    </cofactor>
</comment>
<dbReference type="GO" id="GO:0008270">
    <property type="term" value="F:zinc ion binding"/>
    <property type="evidence" value="ECO:0007669"/>
    <property type="project" value="UniProtKB-KW"/>
</dbReference>
<keyword evidence="1" id="KW-0863">Zinc-finger</keyword>
<keyword evidence="1" id="KW-0408">Iron</keyword>